<reference evidence="1" key="1">
    <citation type="submission" date="2022-11" db="EMBL/GenBank/DDBJ databases">
        <authorList>
            <person name="Morgan W.R."/>
            <person name="Tartar A."/>
        </authorList>
    </citation>
    <scope>NUCLEOTIDE SEQUENCE</scope>
    <source>
        <strain evidence="1">ARSEF 373</strain>
    </source>
</reference>
<evidence type="ECO:0000313" key="2">
    <source>
        <dbReference type="Proteomes" id="UP001146120"/>
    </source>
</evidence>
<dbReference type="Proteomes" id="UP001146120">
    <property type="component" value="Unassembled WGS sequence"/>
</dbReference>
<sequence>MCRSKSVETIQLDHFVCMDHSVGIILHHTKTNQEGTRPKDPRHVYGNPFAPPTCWTTALGVYLACNPLLKYGPLFPGSKQKSRFCKILARALTQDDQSSVEYGSHSVRKGVATFACGGNTCGPSVSVCLRCGWSIGGEQDRYFRYEAAGDQVLSRVVAGLDLNKSGYAALPPHFLDVNAKMVKTSIVRMFPTLNTATNLPDSHALRATHIFCVPEALNDLRTLLVMSKSPSMRPTGIPPHVALLKQQQVTIDAVKKLPAALLDGIAQLLEEKAIDAGNTIKQVLESTIRNVLVDVGIGNHSTATSDSAQPTVCATRHYEVAGFITCHSNLYSQAPTCMVLGFCAGLAARMMNTRRFSGDINRVCYDSITPHVFRVDWADEAHRLIGISAHRQSCVSQLV</sequence>
<comment type="caution">
    <text evidence="1">The sequence shown here is derived from an EMBL/GenBank/DDBJ whole genome shotgun (WGS) entry which is preliminary data.</text>
</comment>
<keyword evidence="2" id="KW-1185">Reference proteome</keyword>
<dbReference type="EMBL" id="DAKRPA010000035">
    <property type="protein sequence ID" value="DBA02200.1"/>
    <property type="molecule type" value="Genomic_DNA"/>
</dbReference>
<proteinExistence type="predicted"/>
<organism evidence="1 2">
    <name type="scientific">Lagenidium giganteum</name>
    <dbReference type="NCBI Taxonomy" id="4803"/>
    <lineage>
        <taxon>Eukaryota</taxon>
        <taxon>Sar</taxon>
        <taxon>Stramenopiles</taxon>
        <taxon>Oomycota</taxon>
        <taxon>Peronosporomycetes</taxon>
        <taxon>Pythiales</taxon>
        <taxon>Pythiaceae</taxon>
    </lineage>
</organism>
<protein>
    <submittedName>
        <fullName evidence="1">Uncharacterized protein</fullName>
    </submittedName>
</protein>
<reference evidence="1" key="2">
    <citation type="journal article" date="2023" name="Microbiol Resour">
        <title>Decontamination and Annotation of the Draft Genome Sequence of the Oomycete Lagenidium giganteum ARSEF 373.</title>
        <authorList>
            <person name="Morgan W.R."/>
            <person name="Tartar A."/>
        </authorList>
    </citation>
    <scope>NUCLEOTIDE SEQUENCE</scope>
    <source>
        <strain evidence="1">ARSEF 373</strain>
    </source>
</reference>
<evidence type="ECO:0000313" key="1">
    <source>
        <dbReference type="EMBL" id="DBA02200.1"/>
    </source>
</evidence>
<dbReference type="AlphaFoldDB" id="A0AAV2Z8R2"/>
<name>A0AAV2Z8R2_9STRA</name>
<accession>A0AAV2Z8R2</accession>
<gene>
    <name evidence="1" type="ORF">N0F65_004835</name>
</gene>